<reference evidence="7" key="2">
    <citation type="submission" date="2014-02" db="EMBL/GenBank/DDBJ databases">
        <title>Draft Genome Sequence of extremely halophilic bacteria Halorhodospira halochloris.</title>
        <authorList>
            <person name="Singh K.S."/>
        </authorList>
    </citation>
    <scope>NUCLEOTIDE SEQUENCE [LARGE SCALE GENOMIC DNA]</scope>
    <source>
        <strain evidence="7">A</strain>
    </source>
</reference>
<dbReference type="PANTHER" id="PTHR30204">
    <property type="entry name" value="REDOX-CYCLING DRUG-SENSING TRANSCRIPTIONAL ACTIVATOR SOXR"/>
    <property type="match status" value="1"/>
</dbReference>
<evidence type="ECO:0000313" key="7">
    <source>
        <dbReference type="Proteomes" id="UP000019442"/>
    </source>
</evidence>
<proteinExistence type="predicted"/>
<dbReference type="KEGG" id="hhc:M911_06545"/>
<dbReference type="InterPro" id="IPR047057">
    <property type="entry name" value="MerR_fam"/>
</dbReference>
<dbReference type="AlphaFoldDB" id="W8KPC7"/>
<dbReference type="PANTHER" id="PTHR30204:SF67">
    <property type="entry name" value="HTH-TYPE TRANSCRIPTIONAL REGULATOR MLRA-RELATED"/>
    <property type="match status" value="1"/>
</dbReference>
<sequence length="316" mass="34399">MTPTPPAKVSPPETDGLFPIRTVTSMTGVHPVTLRAWERRHGLIRPQRTPKGHRLYSTGDIDRIRQVLELLDQGISIGQVGKLLDAPDPSTPTQGTPGHGPSSAWADYQARLTAAALQFDSHALERVYADAMSIFPVQQVIPQLLWPAHTALRDRAGDTPLSAAARAFFQGWARYTLASRFRHELSHAQGPVLVLAPFPEQGEALDLDMLALLAATQGLRVLWLAGPVTLDTLEATMNQVPARGLILAGEDRLSRDLLTRGLPSWSGRINSPVLAAGPSAHQHRRALTGAGLIPLERDPWQATRQLEAHLRSAHAD</sequence>
<reference evidence="6 7" key="1">
    <citation type="journal article" date="2014" name="J Genomics">
        <title>Draft Genome Sequence of the Extremely Halophilic Phototrophic Purple Sulfur Bacterium Halorhodospira halochloris.</title>
        <authorList>
            <person name="Singh K.S."/>
            <person name="Kirksey J."/>
            <person name="Hoff W.D."/>
            <person name="Deole R."/>
        </authorList>
    </citation>
    <scope>NUCLEOTIDE SEQUENCE [LARGE SCALE GENOMIC DNA]</scope>
    <source>
        <strain evidence="6 7">A</strain>
    </source>
</reference>
<accession>W8KPC7</accession>
<evidence type="ECO:0000256" key="2">
    <source>
        <dbReference type="ARBA" id="ARBA00023125"/>
    </source>
</evidence>
<dbReference type="Proteomes" id="UP000019442">
    <property type="component" value="Chromosome"/>
</dbReference>
<dbReference type="CDD" id="cd01104">
    <property type="entry name" value="HTH_MlrA-CarA"/>
    <property type="match status" value="1"/>
</dbReference>
<evidence type="ECO:0000256" key="1">
    <source>
        <dbReference type="ARBA" id="ARBA00023015"/>
    </source>
</evidence>
<dbReference type="GO" id="GO:0003700">
    <property type="term" value="F:DNA-binding transcription factor activity"/>
    <property type="evidence" value="ECO:0007669"/>
    <property type="project" value="InterPro"/>
</dbReference>
<dbReference type="SMART" id="SM00422">
    <property type="entry name" value="HTH_MERR"/>
    <property type="match status" value="1"/>
</dbReference>
<dbReference type="InterPro" id="IPR000551">
    <property type="entry name" value="MerR-type_HTH_dom"/>
</dbReference>
<dbReference type="OrthoDB" id="9800334at2"/>
<dbReference type="RefSeq" id="WP_025281279.1">
    <property type="nucleotide sequence ID" value="NZ_CP007268.1"/>
</dbReference>
<feature type="region of interest" description="Disordered" evidence="4">
    <location>
        <begin position="83"/>
        <end position="104"/>
    </location>
</feature>
<dbReference type="PATRIC" id="fig|1354791.3.peg.1770"/>
<organism evidence="6 7">
    <name type="scientific">Ectothiorhodospira haloalkaliphila</name>
    <dbReference type="NCBI Taxonomy" id="421628"/>
    <lineage>
        <taxon>Bacteria</taxon>
        <taxon>Pseudomonadati</taxon>
        <taxon>Pseudomonadota</taxon>
        <taxon>Gammaproteobacteria</taxon>
        <taxon>Chromatiales</taxon>
        <taxon>Ectothiorhodospiraceae</taxon>
        <taxon>Ectothiorhodospira</taxon>
    </lineage>
</organism>
<keyword evidence="3" id="KW-0804">Transcription</keyword>
<dbReference type="EMBL" id="CP007268">
    <property type="protein sequence ID" value="AHK78872.1"/>
    <property type="molecule type" value="Genomic_DNA"/>
</dbReference>
<dbReference type="Gene3D" id="1.10.1660.10">
    <property type="match status" value="1"/>
</dbReference>
<evidence type="ECO:0000256" key="4">
    <source>
        <dbReference type="SAM" id="MobiDB-lite"/>
    </source>
</evidence>
<dbReference type="SUPFAM" id="SSF46955">
    <property type="entry name" value="Putative DNA-binding domain"/>
    <property type="match status" value="1"/>
</dbReference>
<feature type="domain" description="HTH merR-type" evidence="5">
    <location>
        <begin position="17"/>
        <end position="86"/>
    </location>
</feature>
<protein>
    <submittedName>
        <fullName evidence="6">MerR family transcriptional regulator</fullName>
    </submittedName>
</protein>
<dbReference type="InterPro" id="IPR009061">
    <property type="entry name" value="DNA-bd_dom_put_sf"/>
</dbReference>
<keyword evidence="2" id="KW-0238">DNA-binding</keyword>
<evidence type="ECO:0000256" key="3">
    <source>
        <dbReference type="ARBA" id="ARBA00023163"/>
    </source>
</evidence>
<dbReference type="HOGENOM" id="CLU_045945_3_1_6"/>
<keyword evidence="1" id="KW-0805">Transcription regulation</keyword>
<name>W8KPC7_9GAMM</name>
<dbReference type="GO" id="GO:0003677">
    <property type="term" value="F:DNA binding"/>
    <property type="evidence" value="ECO:0007669"/>
    <property type="project" value="UniProtKB-KW"/>
</dbReference>
<evidence type="ECO:0000313" key="6">
    <source>
        <dbReference type="EMBL" id="AHK78872.1"/>
    </source>
</evidence>
<keyword evidence="7" id="KW-1185">Reference proteome</keyword>
<evidence type="ECO:0000259" key="5">
    <source>
        <dbReference type="PROSITE" id="PS50937"/>
    </source>
</evidence>
<gene>
    <name evidence="6" type="ORF">M911_06545</name>
</gene>
<dbReference type="PROSITE" id="PS50937">
    <property type="entry name" value="HTH_MERR_2"/>
    <property type="match status" value="1"/>
</dbReference>
<dbReference type="Pfam" id="PF13411">
    <property type="entry name" value="MerR_1"/>
    <property type="match status" value="1"/>
</dbReference>